<evidence type="ECO:0000256" key="4">
    <source>
        <dbReference type="ARBA" id="ARBA00023002"/>
    </source>
</evidence>
<dbReference type="Pfam" id="PF04116">
    <property type="entry name" value="FA_hydroxylase"/>
    <property type="match status" value="1"/>
</dbReference>
<organism evidence="9 10">
    <name type="scientific">Flectobacillus longus</name>
    <dbReference type="NCBI Taxonomy" id="2984207"/>
    <lineage>
        <taxon>Bacteria</taxon>
        <taxon>Pseudomonadati</taxon>
        <taxon>Bacteroidota</taxon>
        <taxon>Cytophagia</taxon>
        <taxon>Cytophagales</taxon>
        <taxon>Flectobacillaceae</taxon>
        <taxon>Flectobacillus</taxon>
    </lineage>
</organism>
<sequence>MQDIFHFLQSLLQELIIFLRLEGLLSIIHEGNWRAFKTTDGIFTLLMPLAPIIIIAEVFLLFITHQFKKKTYTIPFLIIIINRILEKVLKLSITIFFITLFKDYALFNISLKWYFIPLGYLIYELNSFIRHYAAHKIRLLWCSHAVHHSATELTSSVTLTTAYLENIYTDIFAASFCTLMGLTPSLFFFVMILDSIWGAFVHVSEKTLKNGKLGFLEKLILTPSHHRVHHASNDLYMDTNFCSIINFWDRFFGTYQEEKIEVPIKYGITRPMNANNFWDVYFGEYVALWHDVKNAQGINKIKYIFMPPGWHPNGEQQTAKILRKKALSRQ</sequence>
<feature type="domain" description="Fatty acid hydroxylase" evidence="8">
    <location>
        <begin position="118"/>
        <end position="254"/>
    </location>
</feature>
<evidence type="ECO:0000256" key="2">
    <source>
        <dbReference type="ARBA" id="ARBA00022692"/>
    </source>
</evidence>
<evidence type="ECO:0000256" key="7">
    <source>
        <dbReference type="SAM" id="Phobius"/>
    </source>
</evidence>
<feature type="transmembrane region" description="Helical" evidence="7">
    <location>
        <begin position="76"/>
        <end position="98"/>
    </location>
</feature>
<dbReference type="InterPro" id="IPR006694">
    <property type="entry name" value="Fatty_acid_hydroxylase"/>
</dbReference>
<feature type="transmembrane region" description="Helical" evidence="7">
    <location>
        <begin position="171"/>
        <end position="200"/>
    </location>
</feature>
<comment type="subcellular location">
    <subcellularLocation>
        <location evidence="1">Endomembrane system</location>
        <topology evidence="1">Multi-pass membrane protein</topology>
    </subcellularLocation>
</comment>
<evidence type="ECO:0000256" key="6">
    <source>
        <dbReference type="ARBA" id="ARBA00023136"/>
    </source>
</evidence>
<dbReference type="InterPro" id="IPR051689">
    <property type="entry name" value="Sterol_desaturase/TMEM195"/>
</dbReference>
<keyword evidence="6 7" id="KW-0472">Membrane</keyword>
<evidence type="ECO:0000256" key="5">
    <source>
        <dbReference type="ARBA" id="ARBA00023098"/>
    </source>
</evidence>
<keyword evidence="4" id="KW-0560">Oxidoreductase</keyword>
<keyword evidence="10" id="KW-1185">Reference proteome</keyword>
<evidence type="ECO:0000313" key="10">
    <source>
        <dbReference type="Proteomes" id="UP001236569"/>
    </source>
</evidence>
<gene>
    <name evidence="9" type="ORF">QM480_12880</name>
</gene>
<evidence type="ECO:0000313" key="9">
    <source>
        <dbReference type="EMBL" id="MDI9865226.1"/>
    </source>
</evidence>
<proteinExistence type="predicted"/>
<protein>
    <submittedName>
        <fullName evidence="9">Sterol desaturase family protein</fullName>
    </submittedName>
</protein>
<accession>A0ABT6YPZ3</accession>
<keyword evidence="5" id="KW-0443">Lipid metabolism</keyword>
<dbReference type="PANTHER" id="PTHR21624">
    <property type="entry name" value="STEROL DESATURASE-RELATED PROTEIN"/>
    <property type="match status" value="1"/>
</dbReference>
<comment type="caution">
    <text evidence="9">The sequence shown here is derived from an EMBL/GenBank/DDBJ whole genome shotgun (WGS) entry which is preliminary data.</text>
</comment>
<evidence type="ECO:0000259" key="8">
    <source>
        <dbReference type="Pfam" id="PF04116"/>
    </source>
</evidence>
<reference evidence="9 10" key="1">
    <citation type="submission" date="2023-05" db="EMBL/GenBank/DDBJ databases">
        <title>Novel species of genus Flectobacillus isolated from stream in China.</title>
        <authorList>
            <person name="Lu H."/>
        </authorList>
    </citation>
    <scope>NUCLEOTIDE SEQUENCE [LARGE SCALE GENOMIC DNA]</scope>
    <source>
        <strain evidence="9 10">DC10W</strain>
    </source>
</reference>
<evidence type="ECO:0000256" key="3">
    <source>
        <dbReference type="ARBA" id="ARBA00022989"/>
    </source>
</evidence>
<name>A0ABT6YPZ3_9BACT</name>
<feature type="transmembrane region" description="Helical" evidence="7">
    <location>
        <begin position="42"/>
        <end position="64"/>
    </location>
</feature>
<dbReference type="Proteomes" id="UP001236569">
    <property type="component" value="Unassembled WGS sequence"/>
</dbReference>
<evidence type="ECO:0000256" key="1">
    <source>
        <dbReference type="ARBA" id="ARBA00004127"/>
    </source>
</evidence>
<dbReference type="RefSeq" id="WP_283370263.1">
    <property type="nucleotide sequence ID" value="NZ_JASHID010000008.1"/>
</dbReference>
<dbReference type="EMBL" id="JASHID010000008">
    <property type="protein sequence ID" value="MDI9865226.1"/>
    <property type="molecule type" value="Genomic_DNA"/>
</dbReference>
<dbReference type="PANTHER" id="PTHR21624:SF1">
    <property type="entry name" value="ALKYLGLYCEROL MONOOXYGENASE"/>
    <property type="match status" value="1"/>
</dbReference>
<keyword evidence="3 7" id="KW-1133">Transmembrane helix</keyword>
<keyword evidence="2 7" id="KW-0812">Transmembrane</keyword>